<accession>A0A0U4B5C2</accession>
<dbReference type="GeneID" id="40093146"/>
<evidence type="ECO:0000313" key="1">
    <source>
        <dbReference type="EMBL" id="ALY09918.1"/>
    </source>
</evidence>
<dbReference type="EMBL" id="KU160660">
    <property type="protein sequence ID" value="ALY09918.1"/>
    <property type="molecule type" value="Genomic_DNA"/>
</dbReference>
<name>A0A0U4B5C2_9CAUD</name>
<sequence length="185" mass="20478">MRTEPLPHEDKAQFELAKAVFEVDNGAAKHPEYEWETATSDLTEYAFGIAAGLIRRGYHKTPDDLVKVADIRPIIRDLLDPEPCERDHNGGCQAHLYLSLKPGDTCPQQTAKNWLELHKEEPAKPGETDLVCSGYCGRFIPWPEATRDSGWKITTTSGPDTDDAGAYIRVWCPTCGPFGGSYAKG</sequence>
<dbReference type="RefSeq" id="YP_009616648.1">
    <property type="nucleotide sequence ID" value="NC_042053.1"/>
</dbReference>
<proteinExistence type="predicted"/>
<organism evidence="1 2">
    <name type="scientific">Arthrobacter phage PrincessTrina</name>
    <dbReference type="NCBI Taxonomy" id="1772328"/>
    <lineage>
        <taxon>Viruses</taxon>
        <taxon>Duplodnaviria</taxon>
        <taxon>Heunggongvirae</taxon>
        <taxon>Uroviricota</taxon>
        <taxon>Caudoviricetes</taxon>
        <taxon>Klausavirus</taxon>
        <taxon>Klausavirus princesstrina</taxon>
    </lineage>
</organism>
<dbReference type="KEGG" id="vg:40093146"/>
<gene>
    <name evidence="1" type="primary">74</name>
    <name evidence="1" type="ORF">PRINCESSTRINA_74</name>
</gene>
<evidence type="ECO:0000313" key="2">
    <source>
        <dbReference type="Proteomes" id="UP000229287"/>
    </source>
</evidence>
<protein>
    <submittedName>
        <fullName evidence="1">Uncharacterized protein</fullName>
    </submittedName>
</protein>
<reference evidence="1 2" key="1">
    <citation type="submission" date="2015-11" db="EMBL/GenBank/DDBJ databases">
        <authorList>
            <person name="Terry K."/>
            <person name="Dunbar D."/>
            <person name="Bradley K.W."/>
            <person name="Asai D.J."/>
            <person name="Bowman C.A."/>
            <person name="Russell D.A."/>
            <person name="Pope W.H."/>
            <person name="Jacobs-Sera D."/>
            <person name="Hendrix R.W."/>
            <person name="Hatfull G.F."/>
        </authorList>
    </citation>
    <scope>NUCLEOTIDE SEQUENCE [LARGE SCALE GENOMIC DNA]</scope>
</reference>
<dbReference type="Proteomes" id="UP000229287">
    <property type="component" value="Segment"/>
</dbReference>
<keyword evidence="2" id="KW-1185">Reference proteome</keyword>
<dbReference type="OrthoDB" id="17727at10239"/>